<dbReference type="RefSeq" id="WP_005434469.1">
    <property type="nucleotide sequence ID" value="NZ_JH815515.1"/>
</dbReference>
<keyword evidence="3 5" id="KW-1133">Transmembrane helix</keyword>
<feature type="chain" id="PRO_5003846379" description="EamA domain-containing protein" evidence="6">
    <location>
        <begin position="20"/>
        <end position="310"/>
    </location>
</feature>
<evidence type="ECO:0000313" key="9">
    <source>
        <dbReference type="Proteomes" id="UP000005835"/>
    </source>
</evidence>
<dbReference type="SUPFAM" id="SSF103481">
    <property type="entry name" value="Multidrug resistance efflux transporter EmrE"/>
    <property type="match status" value="1"/>
</dbReference>
<dbReference type="PANTHER" id="PTHR22911">
    <property type="entry name" value="ACYL-MALONYL CONDENSING ENZYME-RELATED"/>
    <property type="match status" value="1"/>
</dbReference>
<dbReference type="eggNOG" id="COG0697">
    <property type="taxonomic scope" value="Bacteria"/>
</dbReference>
<evidence type="ECO:0000259" key="7">
    <source>
        <dbReference type="Pfam" id="PF00892"/>
    </source>
</evidence>
<feature type="transmembrane region" description="Helical" evidence="5">
    <location>
        <begin position="121"/>
        <end position="141"/>
    </location>
</feature>
<dbReference type="AlphaFoldDB" id="K1JIS2"/>
<dbReference type="InterPro" id="IPR000620">
    <property type="entry name" value="EamA_dom"/>
</dbReference>
<keyword evidence="4 5" id="KW-0472">Membrane</keyword>
<evidence type="ECO:0000256" key="2">
    <source>
        <dbReference type="ARBA" id="ARBA00022692"/>
    </source>
</evidence>
<feature type="transmembrane region" description="Helical" evidence="5">
    <location>
        <begin position="238"/>
        <end position="259"/>
    </location>
</feature>
<dbReference type="STRING" id="742823.HMPREF9465_00848"/>
<dbReference type="OrthoDB" id="8524934at2"/>
<feature type="transmembrane region" description="Helical" evidence="5">
    <location>
        <begin position="147"/>
        <end position="165"/>
    </location>
</feature>
<evidence type="ECO:0000256" key="5">
    <source>
        <dbReference type="SAM" id="Phobius"/>
    </source>
</evidence>
<dbReference type="PATRIC" id="fig|742823.3.peg.856"/>
<name>K1JIS2_9BURK</name>
<feature type="domain" description="EamA" evidence="7">
    <location>
        <begin position="5"/>
        <end position="138"/>
    </location>
</feature>
<evidence type="ECO:0000256" key="4">
    <source>
        <dbReference type="ARBA" id="ARBA00023136"/>
    </source>
</evidence>
<feature type="transmembrane region" description="Helical" evidence="5">
    <location>
        <begin position="265"/>
        <end position="284"/>
    </location>
</feature>
<dbReference type="EMBL" id="ADMG01000020">
    <property type="protein sequence ID" value="EKB31580.1"/>
    <property type="molecule type" value="Genomic_DNA"/>
</dbReference>
<dbReference type="PANTHER" id="PTHR22911:SF6">
    <property type="entry name" value="SOLUTE CARRIER FAMILY 35 MEMBER G1"/>
    <property type="match status" value="1"/>
</dbReference>
<reference evidence="8 9" key="1">
    <citation type="submission" date="2012-05" db="EMBL/GenBank/DDBJ databases">
        <title>The Genome Sequence of Sutterella wadsworthensis 2_1_59BFAA.</title>
        <authorList>
            <consortium name="The Broad Institute Genome Sequencing Platform"/>
            <person name="Earl A."/>
            <person name="Ward D."/>
            <person name="Feldgarden M."/>
            <person name="Gevers D."/>
            <person name="Daigneault M."/>
            <person name="Strauss J."/>
            <person name="Allen-Vercoe E."/>
            <person name="Walker B."/>
            <person name="Young S.K."/>
            <person name="Zeng Q."/>
            <person name="Gargeya S."/>
            <person name="Fitzgerald M."/>
            <person name="Haas B."/>
            <person name="Abouelleil A."/>
            <person name="Alvarado L."/>
            <person name="Arachchi H.M."/>
            <person name="Berlin A.M."/>
            <person name="Chapman S.B."/>
            <person name="Goldberg J."/>
            <person name="Griggs A."/>
            <person name="Gujja S."/>
            <person name="Hansen M."/>
            <person name="Howarth C."/>
            <person name="Imamovic A."/>
            <person name="Larimer J."/>
            <person name="McCowen C."/>
            <person name="Montmayeur A."/>
            <person name="Murphy C."/>
            <person name="Neiman D."/>
            <person name="Pearson M."/>
            <person name="Priest M."/>
            <person name="Roberts A."/>
            <person name="Saif S."/>
            <person name="Shea T."/>
            <person name="Sisk P."/>
            <person name="Sykes S."/>
            <person name="Wortman J."/>
            <person name="Nusbaum C."/>
            <person name="Birren B."/>
        </authorList>
    </citation>
    <scope>NUCLEOTIDE SEQUENCE [LARGE SCALE GENOMIC DNA]</scope>
    <source>
        <strain evidence="8 9">2_1_59BFAA</strain>
    </source>
</reference>
<accession>K1JIS2</accession>
<feature type="transmembrane region" description="Helical" evidence="5">
    <location>
        <begin position="206"/>
        <end position="226"/>
    </location>
</feature>
<dbReference type="GO" id="GO:0016020">
    <property type="term" value="C:membrane"/>
    <property type="evidence" value="ECO:0007669"/>
    <property type="project" value="UniProtKB-SubCell"/>
</dbReference>
<protein>
    <recommendedName>
        <fullName evidence="7">EamA domain-containing protein</fullName>
    </recommendedName>
</protein>
<evidence type="ECO:0000313" key="8">
    <source>
        <dbReference type="EMBL" id="EKB31580.1"/>
    </source>
</evidence>
<dbReference type="InterPro" id="IPR037185">
    <property type="entry name" value="EmrE-like"/>
</dbReference>
<keyword evidence="2 5" id="KW-0812">Transmembrane</keyword>
<sequence>MMKQSLWALAAAALFSVMAAFVKLCSDVHGPIEMVFYRSLFGVLVISLFVFRNRATLTLKTPHIAGHIKRSVLGTLSIMLWFFTLGKMHFGTNMTLIYTTPLFMAANFVILALMRHKPAPWALVLATIAGFTGVTIVLQPSFNEGELIPALICLGVSLLDLVIYWQMKELGDMKEPSWRIVFYFTLFGTIAGLIACYVVEGGLHMPNAQGLVGILGMGLCATLGQICTTRSYAYGNMLLSSCLGFSAIPFSVIISFFWFGESVTAATLTGAAVILCSGMMATVATKRTEAAEKAARAAEEAAKAETEKTA</sequence>
<evidence type="ECO:0000256" key="3">
    <source>
        <dbReference type="ARBA" id="ARBA00022989"/>
    </source>
</evidence>
<gene>
    <name evidence="8" type="ORF">HMPREF9465_00848</name>
</gene>
<proteinExistence type="predicted"/>
<organism evidence="8 9">
    <name type="scientific">Sutterella wadsworthensis 2_1_59BFAA</name>
    <dbReference type="NCBI Taxonomy" id="742823"/>
    <lineage>
        <taxon>Bacteria</taxon>
        <taxon>Pseudomonadati</taxon>
        <taxon>Pseudomonadota</taxon>
        <taxon>Betaproteobacteria</taxon>
        <taxon>Burkholderiales</taxon>
        <taxon>Sutterellaceae</taxon>
        <taxon>Sutterella</taxon>
    </lineage>
</organism>
<dbReference type="HOGENOM" id="CLU_032828_0_1_4"/>
<feature type="signal peptide" evidence="6">
    <location>
        <begin position="1"/>
        <end position="19"/>
    </location>
</feature>
<keyword evidence="9" id="KW-1185">Reference proteome</keyword>
<feature type="transmembrane region" description="Helical" evidence="5">
    <location>
        <begin position="35"/>
        <end position="51"/>
    </location>
</feature>
<comment type="subcellular location">
    <subcellularLocation>
        <location evidence="1">Membrane</location>
        <topology evidence="1">Multi-pass membrane protein</topology>
    </subcellularLocation>
</comment>
<feature type="transmembrane region" description="Helical" evidence="5">
    <location>
        <begin position="72"/>
        <end position="90"/>
    </location>
</feature>
<dbReference type="Proteomes" id="UP000005835">
    <property type="component" value="Unassembled WGS sequence"/>
</dbReference>
<feature type="transmembrane region" description="Helical" evidence="5">
    <location>
        <begin position="96"/>
        <end position="114"/>
    </location>
</feature>
<comment type="caution">
    <text evidence="8">The sequence shown here is derived from an EMBL/GenBank/DDBJ whole genome shotgun (WGS) entry which is preliminary data.</text>
</comment>
<dbReference type="Pfam" id="PF00892">
    <property type="entry name" value="EamA"/>
    <property type="match status" value="1"/>
</dbReference>
<keyword evidence="6" id="KW-0732">Signal</keyword>
<evidence type="ECO:0000256" key="6">
    <source>
        <dbReference type="SAM" id="SignalP"/>
    </source>
</evidence>
<feature type="transmembrane region" description="Helical" evidence="5">
    <location>
        <begin position="177"/>
        <end position="200"/>
    </location>
</feature>
<evidence type="ECO:0000256" key="1">
    <source>
        <dbReference type="ARBA" id="ARBA00004141"/>
    </source>
</evidence>